<protein>
    <submittedName>
        <fullName evidence="8">Uncharacterized protein</fullName>
    </submittedName>
</protein>
<dbReference type="EMBL" id="CAJNOK010015794">
    <property type="protein sequence ID" value="CAF1232352.1"/>
    <property type="molecule type" value="Genomic_DNA"/>
</dbReference>
<keyword evidence="4 6" id="KW-1133">Transmembrane helix</keyword>
<dbReference type="Proteomes" id="UP000663829">
    <property type="component" value="Unassembled WGS sequence"/>
</dbReference>
<comment type="subcellular location">
    <subcellularLocation>
        <location evidence="1">Membrane</location>
        <topology evidence="1">Multi-pass membrane protein</topology>
    </subcellularLocation>
</comment>
<evidence type="ECO:0000256" key="3">
    <source>
        <dbReference type="ARBA" id="ARBA00022692"/>
    </source>
</evidence>
<dbReference type="AlphaFoldDB" id="A0A815EB81"/>
<keyword evidence="2" id="KW-0813">Transport</keyword>
<feature type="transmembrane region" description="Helical" evidence="6">
    <location>
        <begin position="6"/>
        <end position="29"/>
    </location>
</feature>
<proteinExistence type="predicted"/>
<evidence type="ECO:0000313" key="10">
    <source>
        <dbReference type="EMBL" id="CAF4146775.1"/>
    </source>
</evidence>
<sequence length="126" mass="14256">LTPGPVAFYVATSLCYTGTFATIPLIISWITNNIGGQTKRILTLSVVVGFGNTSGIMSPYTYSKNYFNGLVICLSFMCCALISTLILKLKLRNENTRRANLTQEQRLQELEREELYDWHPDFTYTT</sequence>
<name>A0A815EB81_9BILA</name>
<dbReference type="SUPFAM" id="SSF103473">
    <property type="entry name" value="MFS general substrate transporter"/>
    <property type="match status" value="1"/>
</dbReference>
<keyword evidence="5 6" id="KW-0472">Membrane</keyword>
<dbReference type="EMBL" id="CAJOBA010037342">
    <property type="protein sequence ID" value="CAF4040554.1"/>
    <property type="molecule type" value="Genomic_DNA"/>
</dbReference>
<evidence type="ECO:0000256" key="1">
    <source>
        <dbReference type="ARBA" id="ARBA00004141"/>
    </source>
</evidence>
<evidence type="ECO:0000313" key="7">
    <source>
        <dbReference type="EMBL" id="CAF1232352.1"/>
    </source>
</evidence>
<evidence type="ECO:0000313" key="11">
    <source>
        <dbReference type="Proteomes" id="UP000663829"/>
    </source>
</evidence>
<dbReference type="EMBL" id="CAJNOQ010012893">
    <property type="protein sequence ID" value="CAF1310177.1"/>
    <property type="molecule type" value="Genomic_DNA"/>
</dbReference>
<keyword evidence="3 6" id="KW-0812">Transmembrane</keyword>
<feature type="non-terminal residue" evidence="8">
    <location>
        <position position="1"/>
    </location>
</feature>
<evidence type="ECO:0000256" key="6">
    <source>
        <dbReference type="SAM" id="Phobius"/>
    </source>
</evidence>
<dbReference type="GO" id="GO:0016020">
    <property type="term" value="C:membrane"/>
    <property type="evidence" value="ECO:0007669"/>
    <property type="project" value="UniProtKB-SubCell"/>
</dbReference>
<dbReference type="Proteomes" id="UP000681722">
    <property type="component" value="Unassembled WGS sequence"/>
</dbReference>
<dbReference type="GO" id="GO:0022857">
    <property type="term" value="F:transmembrane transporter activity"/>
    <property type="evidence" value="ECO:0007669"/>
    <property type="project" value="TreeGrafter"/>
</dbReference>
<accession>A0A815EB81</accession>
<dbReference type="InterPro" id="IPR036259">
    <property type="entry name" value="MFS_trans_sf"/>
</dbReference>
<dbReference type="PANTHER" id="PTHR43791">
    <property type="entry name" value="PERMEASE-RELATED"/>
    <property type="match status" value="1"/>
</dbReference>
<comment type="caution">
    <text evidence="8">The sequence shown here is derived from an EMBL/GenBank/DDBJ whole genome shotgun (WGS) entry which is preliminary data.</text>
</comment>
<evidence type="ECO:0000256" key="2">
    <source>
        <dbReference type="ARBA" id="ARBA00022448"/>
    </source>
</evidence>
<evidence type="ECO:0000313" key="8">
    <source>
        <dbReference type="EMBL" id="CAF1310177.1"/>
    </source>
</evidence>
<dbReference type="Proteomes" id="UP000677228">
    <property type="component" value="Unassembled WGS sequence"/>
</dbReference>
<feature type="transmembrane region" description="Helical" evidence="6">
    <location>
        <begin position="66"/>
        <end position="87"/>
    </location>
</feature>
<dbReference type="Proteomes" id="UP000682733">
    <property type="component" value="Unassembled WGS sequence"/>
</dbReference>
<gene>
    <name evidence="8" type="ORF">GPM918_LOCUS28954</name>
    <name evidence="7" type="ORF">OVA965_LOCUS25438</name>
    <name evidence="10" type="ORF">SRO942_LOCUS29493</name>
    <name evidence="9" type="ORF">TMI583_LOCUS26170</name>
</gene>
<organism evidence="8 11">
    <name type="scientific">Didymodactylos carnosus</name>
    <dbReference type="NCBI Taxonomy" id="1234261"/>
    <lineage>
        <taxon>Eukaryota</taxon>
        <taxon>Metazoa</taxon>
        <taxon>Spiralia</taxon>
        <taxon>Gnathifera</taxon>
        <taxon>Rotifera</taxon>
        <taxon>Eurotatoria</taxon>
        <taxon>Bdelloidea</taxon>
        <taxon>Philodinida</taxon>
        <taxon>Philodinidae</taxon>
        <taxon>Didymodactylos</taxon>
    </lineage>
</organism>
<keyword evidence="11" id="KW-1185">Reference proteome</keyword>
<dbReference type="EMBL" id="CAJOBC010042010">
    <property type="protein sequence ID" value="CAF4146775.1"/>
    <property type="molecule type" value="Genomic_DNA"/>
</dbReference>
<reference evidence="8" key="1">
    <citation type="submission" date="2021-02" db="EMBL/GenBank/DDBJ databases">
        <authorList>
            <person name="Nowell W R."/>
        </authorList>
    </citation>
    <scope>NUCLEOTIDE SEQUENCE</scope>
</reference>
<evidence type="ECO:0000256" key="4">
    <source>
        <dbReference type="ARBA" id="ARBA00022989"/>
    </source>
</evidence>
<feature type="transmembrane region" description="Helical" evidence="6">
    <location>
        <begin position="41"/>
        <end position="60"/>
    </location>
</feature>
<evidence type="ECO:0000256" key="5">
    <source>
        <dbReference type="ARBA" id="ARBA00023136"/>
    </source>
</evidence>
<dbReference type="OrthoDB" id="2985014at2759"/>
<evidence type="ECO:0000313" key="9">
    <source>
        <dbReference type="EMBL" id="CAF4040554.1"/>
    </source>
</evidence>
<dbReference type="PANTHER" id="PTHR43791:SF36">
    <property type="entry name" value="TRANSPORTER, PUTATIVE (AFU_ORTHOLOGUE AFUA_6G08340)-RELATED"/>
    <property type="match status" value="1"/>
</dbReference>